<dbReference type="Proteomes" id="UP000887574">
    <property type="component" value="Unplaced"/>
</dbReference>
<organism evidence="2 3">
    <name type="scientific">Ditylenchus dipsaci</name>
    <dbReference type="NCBI Taxonomy" id="166011"/>
    <lineage>
        <taxon>Eukaryota</taxon>
        <taxon>Metazoa</taxon>
        <taxon>Ecdysozoa</taxon>
        <taxon>Nematoda</taxon>
        <taxon>Chromadorea</taxon>
        <taxon>Rhabditida</taxon>
        <taxon>Tylenchina</taxon>
        <taxon>Tylenchomorpha</taxon>
        <taxon>Sphaerularioidea</taxon>
        <taxon>Anguinidae</taxon>
        <taxon>Anguininae</taxon>
        <taxon>Ditylenchus</taxon>
    </lineage>
</organism>
<evidence type="ECO:0000313" key="3">
    <source>
        <dbReference type="WBParaSite" id="jg5554"/>
    </source>
</evidence>
<dbReference type="AlphaFoldDB" id="A0A915EEN7"/>
<sequence>MQLYIVVVVVIVDLRNCHHRHTKVLGIIIGVYGHFLYLVAERIEATPSVYSCASGWRRGLGLGGLAGGGLPGAIGYGLASEKYVVGQFLHYYTCCENYPFQCCFQFETWAVVFLSVMIVILVGLCLFSVGRFVSSRQE</sequence>
<accession>A0A915EEN7</accession>
<reference evidence="3" key="1">
    <citation type="submission" date="2022-11" db="UniProtKB">
        <authorList>
            <consortium name="WormBaseParasite"/>
        </authorList>
    </citation>
    <scope>IDENTIFICATION</scope>
</reference>
<name>A0A915EEN7_9BILA</name>
<keyword evidence="1" id="KW-1133">Transmembrane helix</keyword>
<dbReference type="WBParaSite" id="jg5554">
    <property type="protein sequence ID" value="jg5554"/>
    <property type="gene ID" value="jg5554"/>
</dbReference>
<evidence type="ECO:0000256" key="1">
    <source>
        <dbReference type="SAM" id="Phobius"/>
    </source>
</evidence>
<keyword evidence="1" id="KW-0472">Membrane</keyword>
<feature type="transmembrane region" description="Helical" evidence="1">
    <location>
        <begin position="109"/>
        <end position="133"/>
    </location>
</feature>
<protein>
    <submittedName>
        <fullName evidence="3">Uncharacterized protein</fullName>
    </submittedName>
</protein>
<proteinExistence type="predicted"/>
<dbReference type="InterPro" id="IPR022559">
    <property type="entry name" value="SUP-1-like"/>
</dbReference>
<dbReference type="Pfam" id="PF10853">
    <property type="entry name" value="DUF2650"/>
    <property type="match status" value="1"/>
</dbReference>
<keyword evidence="1" id="KW-0812">Transmembrane</keyword>
<evidence type="ECO:0000313" key="2">
    <source>
        <dbReference type="Proteomes" id="UP000887574"/>
    </source>
</evidence>
<keyword evidence="2" id="KW-1185">Reference proteome</keyword>